<evidence type="ECO:0008006" key="3">
    <source>
        <dbReference type="Google" id="ProtNLM"/>
    </source>
</evidence>
<evidence type="ECO:0000313" key="1">
    <source>
        <dbReference type="EMBL" id="KAJ3747534.1"/>
    </source>
</evidence>
<dbReference type="AlphaFoldDB" id="A0A9W8U070"/>
<sequence>MQKLGDSPIHADVLICILRALPTFEALFATIRVSKALYTAYNHHRNEVLNAVAFNHVGPALPLALQLARHNEHTPTEDYMMVLSNDESLNYWDFQVTIEDICHLVKHANVVAEWEDLYSFRKKDIRRKTSQLTILQSWRFQKALYRLMLYSRLFPADKTAYAITKNGSVSVTTELERECLLRKEFLSDCFNNELNQLREVTYFVMEIIKWVDNVDSSDMIASNKEFMDIALSVGPATILECFQNLGFEPLTETINRLCADTTPEFFEDNTSRPLLSGYLLDFISSVLQARDAESSQHISIPIPILGIGPSMKALYPRCSQCSSSSPFHLWGQTTWDYLSLSSQVLGTYLFPSLTTFLKGELRNNPVEVKHVEALLVKTPFKEIYQDIHTKNLKLSQWHDRSDDYWICTLCLTNFMKDHLHLWVIMKRKEANDQIANDCWYGYNCRTQVHKLGHAQQLNHLCEPTR</sequence>
<dbReference type="Proteomes" id="UP001142393">
    <property type="component" value="Unassembled WGS sequence"/>
</dbReference>
<dbReference type="EMBL" id="JANVFU010000003">
    <property type="protein sequence ID" value="KAJ3747534.1"/>
    <property type="molecule type" value="Genomic_DNA"/>
</dbReference>
<protein>
    <recommendedName>
        <fullName evidence="3">Aprataxin and PNK-like factor PBZ domain-containing protein</fullName>
    </recommendedName>
</protein>
<organism evidence="1 2">
    <name type="scientific">Lentinula detonsa</name>
    <dbReference type="NCBI Taxonomy" id="2804962"/>
    <lineage>
        <taxon>Eukaryota</taxon>
        <taxon>Fungi</taxon>
        <taxon>Dikarya</taxon>
        <taxon>Basidiomycota</taxon>
        <taxon>Agaricomycotina</taxon>
        <taxon>Agaricomycetes</taxon>
        <taxon>Agaricomycetidae</taxon>
        <taxon>Agaricales</taxon>
        <taxon>Marasmiineae</taxon>
        <taxon>Omphalotaceae</taxon>
        <taxon>Lentinula</taxon>
    </lineage>
</organism>
<comment type="caution">
    <text evidence="1">The sequence shown here is derived from an EMBL/GenBank/DDBJ whole genome shotgun (WGS) entry which is preliminary data.</text>
</comment>
<name>A0A9W8U070_9AGAR</name>
<accession>A0A9W8U070</accession>
<reference evidence="1 2" key="1">
    <citation type="journal article" date="2023" name="Proc. Natl. Acad. Sci. U.S.A.">
        <title>A global phylogenomic analysis of the shiitake genus Lentinula.</title>
        <authorList>
            <person name="Sierra-Patev S."/>
            <person name="Min B."/>
            <person name="Naranjo-Ortiz M."/>
            <person name="Looney B."/>
            <person name="Konkel Z."/>
            <person name="Slot J.C."/>
            <person name="Sakamoto Y."/>
            <person name="Steenwyk J.L."/>
            <person name="Rokas A."/>
            <person name="Carro J."/>
            <person name="Camarero S."/>
            <person name="Ferreira P."/>
            <person name="Molpeceres G."/>
            <person name="Ruiz-Duenas F.J."/>
            <person name="Serrano A."/>
            <person name="Henrissat B."/>
            <person name="Drula E."/>
            <person name="Hughes K.W."/>
            <person name="Mata J.L."/>
            <person name="Ishikawa N.K."/>
            <person name="Vargas-Isla R."/>
            <person name="Ushijima S."/>
            <person name="Smith C.A."/>
            <person name="Donoghue J."/>
            <person name="Ahrendt S."/>
            <person name="Andreopoulos W."/>
            <person name="He G."/>
            <person name="LaButti K."/>
            <person name="Lipzen A."/>
            <person name="Ng V."/>
            <person name="Riley R."/>
            <person name="Sandor L."/>
            <person name="Barry K."/>
            <person name="Martinez A.T."/>
            <person name="Xiao Y."/>
            <person name="Gibbons J.G."/>
            <person name="Terashima K."/>
            <person name="Grigoriev I.V."/>
            <person name="Hibbett D."/>
        </authorList>
    </citation>
    <scope>NUCLEOTIDE SEQUENCE [LARGE SCALE GENOMIC DNA]</scope>
    <source>
        <strain evidence="1 2">TFB7810</strain>
    </source>
</reference>
<proteinExistence type="predicted"/>
<keyword evidence="2" id="KW-1185">Reference proteome</keyword>
<gene>
    <name evidence="1" type="ORF">DFH05DRAFT_1480243</name>
</gene>
<evidence type="ECO:0000313" key="2">
    <source>
        <dbReference type="Proteomes" id="UP001142393"/>
    </source>
</evidence>